<accession>A0A3S5D3V1</accession>
<dbReference type="OrthoDB" id="7868986at2"/>
<proteinExistence type="predicted"/>
<gene>
    <name evidence="2" type="ORF">PARHAE_00738</name>
</gene>
<dbReference type="RefSeq" id="WP_126153254.1">
    <property type="nucleotide sequence ID" value="NZ_UZWE01000021.1"/>
</dbReference>
<organism evidence="2 3">
    <name type="scientific">Paracoccus haematequi</name>
    <dbReference type="NCBI Taxonomy" id="2491866"/>
    <lineage>
        <taxon>Bacteria</taxon>
        <taxon>Pseudomonadati</taxon>
        <taxon>Pseudomonadota</taxon>
        <taxon>Alphaproteobacteria</taxon>
        <taxon>Rhodobacterales</taxon>
        <taxon>Paracoccaceae</taxon>
        <taxon>Paracoccus</taxon>
    </lineage>
</organism>
<name>A0A3S5D3V1_9RHOB</name>
<dbReference type="AlphaFoldDB" id="A0A3S5D3V1"/>
<protein>
    <submittedName>
        <fullName evidence="2">Uncharacterized protein</fullName>
    </submittedName>
</protein>
<reference evidence="2 3" key="1">
    <citation type="submission" date="2018-12" db="EMBL/GenBank/DDBJ databases">
        <authorList>
            <person name="Criscuolo A."/>
        </authorList>
    </citation>
    <scope>NUCLEOTIDE SEQUENCE [LARGE SCALE GENOMIC DNA]</scope>
    <source>
        <strain evidence="2">ACIP1116241</strain>
    </source>
</reference>
<dbReference type="EMBL" id="UZWE01000021">
    <property type="protein sequence ID" value="VDS07561.1"/>
    <property type="molecule type" value="Genomic_DNA"/>
</dbReference>
<dbReference type="Proteomes" id="UP000270743">
    <property type="component" value="Unassembled WGS sequence"/>
</dbReference>
<sequence length="217" mass="24391">MTADITMRVNAWLDRFSPPRQIANNPQAMQDDANAILRIFLDHAPDDGWQGWFEDALRRLEASMTTRSWPAPGEVVRACRGAERPQEQAGPNARAEVAAVDALIGWFQKFGTQMPGMGNGFRTRKMVERGIFKDLAEARFRGFTLFPDDEREILARRAEQSRRGDPLSSILGDAEYRRHVAVLANIWGVSEADAEDRARQSPELQQPDLSANRVAAE</sequence>
<evidence type="ECO:0000313" key="3">
    <source>
        <dbReference type="Proteomes" id="UP000270743"/>
    </source>
</evidence>
<evidence type="ECO:0000256" key="1">
    <source>
        <dbReference type="SAM" id="MobiDB-lite"/>
    </source>
</evidence>
<evidence type="ECO:0000313" key="2">
    <source>
        <dbReference type="EMBL" id="VDS07561.1"/>
    </source>
</evidence>
<feature type="region of interest" description="Disordered" evidence="1">
    <location>
        <begin position="192"/>
        <end position="217"/>
    </location>
</feature>
<keyword evidence="3" id="KW-1185">Reference proteome</keyword>